<dbReference type="AlphaFoldDB" id="A0A317F5V7"/>
<proteinExistence type="predicted"/>
<sequence length="376" mass="40223">MHRPTVPRHGEPVAPGFTCFRPSATSGSPPAAAMDGEAVIDAPMRKQQNIERSLFHASGRVPTMPAILTWQNGSWASTGTRYPESANCLWEHRQRSALPSNLKSVPDSVGYGEQDGMTWGSCGPRAGSLLRALGALAFLSTPAIAQAPAAAPDEWTFTLSPYVWFSGLGGEVTTAEGSESFSADFGDIFGTMKFSAMGLFEARRGNFSLVMDTLYLNLQQGVPVPGHGAFSGASARTQSAEVSAIGLYTVAEGQTGRFELGGGVRAWWFDTELTLDAGRLRGRSIDNSVSWVDPVISARGVLRLNDSLSITGYGDIGGFGVGSQLTYQVMATLDWQITRNISASVGYRWIHIDYDKGRSDISLDLAGPIIGVSLRF</sequence>
<evidence type="ECO:0000256" key="1">
    <source>
        <dbReference type="SAM" id="MobiDB-lite"/>
    </source>
</evidence>
<feature type="compositionally biased region" description="Low complexity" evidence="1">
    <location>
        <begin position="22"/>
        <end position="31"/>
    </location>
</feature>
<evidence type="ECO:0000313" key="3">
    <source>
        <dbReference type="Proteomes" id="UP000245765"/>
    </source>
</evidence>
<comment type="caution">
    <text evidence="2">The sequence shown here is derived from an EMBL/GenBank/DDBJ whole genome shotgun (WGS) entry which is preliminary data.</text>
</comment>
<organism evidence="2 3">
    <name type="scientific">Falsiroseomonas bella</name>
    <dbReference type="NCBI Taxonomy" id="2184016"/>
    <lineage>
        <taxon>Bacteria</taxon>
        <taxon>Pseudomonadati</taxon>
        <taxon>Pseudomonadota</taxon>
        <taxon>Alphaproteobacteria</taxon>
        <taxon>Acetobacterales</taxon>
        <taxon>Roseomonadaceae</taxon>
        <taxon>Falsiroseomonas</taxon>
    </lineage>
</organism>
<protein>
    <recommendedName>
        <fullName evidence="4">Outer membrane protein beta-barrel domain-containing protein</fullName>
    </recommendedName>
</protein>
<accession>A0A317F5V7</accession>
<feature type="region of interest" description="Disordered" evidence="1">
    <location>
        <begin position="1"/>
        <end position="31"/>
    </location>
</feature>
<dbReference type="InterPro" id="IPR011250">
    <property type="entry name" value="OMP/PagP_B-barrel"/>
</dbReference>
<dbReference type="EMBL" id="QGNA01000007">
    <property type="protein sequence ID" value="PWS34394.1"/>
    <property type="molecule type" value="Genomic_DNA"/>
</dbReference>
<evidence type="ECO:0000313" key="2">
    <source>
        <dbReference type="EMBL" id="PWS34394.1"/>
    </source>
</evidence>
<name>A0A317F5V7_9PROT</name>
<keyword evidence="3" id="KW-1185">Reference proteome</keyword>
<dbReference type="Proteomes" id="UP000245765">
    <property type="component" value="Unassembled WGS sequence"/>
</dbReference>
<gene>
    <name evidence="2" type="ORF">DFH01_25600</name>
</gene>
<dbReference type="SUPFAM" id="SSF56925">
    <property type="entry name" value="OMPA-like"/>
    <property type="match status" value="1"/>
</dbReference>
<evidence type="ECO:0008006" key="4">
    <source>
        <dbReference type="Google" id="ProtNLM"/>
    </source>
</evidence>
<reference evidence="3" key="1">
    <citation type="submission" date="2018-05" db="EMBL/GenBank/DDBJ databases">
        <authorList>
            <person name="Du Z."/>
            <person name="Wang X."/>
        </authorList>
    </citation>
    <scope>NUCLEOTIDE SEQUENCE [LARGE SCALE GENOMIC DNA]</scope>
    <source>
        <strain evidence="3">CQN31</strain>
    </source>
</reference>